<accession>A0A3P8A3C9</accession>
<evidence type="ECO:0000313" key="1">
    <source>
        <dbReference type="EMBL" id="VDO91017.1"/>
    </source>
</evidence>
<dbReference type="AlphaFoldDB" id="A0A3P8A3C9"/>
<reference evidence="1 2" key="1">
    <citation type="submission" date="2018-11" db="EMBL/GenBank/DDBJ databases">
        <authorList>
            <consortium name="Pathogen Informatics"/>
        </authorList>
    </citation>
    <scope>NUCLEOTIDE SEQUENCE [LARGE SCALE GENOMIC DNA]</scope>
    <source>
        <strain evidence="1 2">Zambia</strain>
    </source>
</reference>
<keyword evidence="2" id="KW-1185">Reference proteome</keyword>
<gene>
    <name evidence="1" type="ORF">SMRZ_LOCUS10594</name>
</gene>
<proteinExistence type="predicted"/>
<evidence type="ECO:0000313" key="2">
    <source>
        <dbReference type="Proteomes" id="UP000277204"/>
    </source>
</evidence>
<organism evidence="1 2">
    <name type="scientific">Schistosoma margrebowiei</name>
    <dbReference type="NCBI Taxonomy" id="48269"/>
    <lineage>
        <taxon>Eukaryota</taxon>
        <taxon>Metazoa</taxon>
        <taxon>Spiralia</taxon>
        <taxon>Lophotrochozoa</taxon>
        <taxon>Platyhelminthes</taxon>
        <taxon>Trematoda</taxon>
        <taxon>Digenea</taxon>
        <taxon>Strigeidida</taxon>
        <taxon>Schistosomatoidea</taxon>
        <taxon>Schistosomatidae</taxon>
        <taxon>Schistosoma</taxon>
    </lineage>
</organism>
<name>A0A3P8A3C9_9TREM</name>
<dbReference type="EMBL" id="UZAI01005545">
    <property type="protein sequence ID" value="VDO91017.1"/>
    <property type="molecule type" value="Genomic_DNA"/>
</dbReference>
<protein>
    <submittedName>
        <fullName evidence="1">Uncharacterized protein</fullName>
    </submittedName>
</protein>
<dbReference type="Proteomes" id="UP000277204">
    <property type="component" value="Unassembled WGS sequence"/>
</dbReference>
<sequence>MAKSYLLHFCGEFHKDYEYEMMVVYYMDKLFQNRM</sequence>